<dbReference type="Proteomes" id="UP000076476">
    <property type="component" value="Unassembled WGS sequence"/>
</dbReference>
<evidence type="ECO:0000313" key="2">
    <source>
        <dbReference type="Proteomes" id="UP000076476"/>
    </source>
</evidence>
<dbReference type="RefSeq" id="WP_063389368.1">
    <property type="nucleotide sequence ID" value="NZ_LVHY01000070.1"/>
</dbReference>
<dbReference type="InterPro" id="IPR018770">
    <property type="entry name" value="ChloroindolylP_hydrolase"/>
</dbReference>
<evidence type="ECO:0000313" key="1">
    <source>
        <dbReference type="EMBL" id="KZN94909.1"/>
    </source>
</evidence>
<name>A0A164AGV9_9BACI</name>
<dbReference type="STRING" id="33936.AZI98_16620"/>
<dbReference type="GeneID" id="301125685"/>
<keyword evidence="2" id="KW-1185">Reference proteome</keyword>
<sequence length="208" mass="24578">MKSIFLFFIRSFIAVCSMSVLWFALFLGFDQAFIQSSLYAVAGGIIVYYITKWLQKRNWLKQNGLTASEYKYVQENLKEARQKIARLQRTLFRARSLGTIQQLVEAIRLSKRIYHVVEKEPKRFYQGESFFFYHLDSCVELAEKYTFLSAQPIRDQNVKSSLEETKQMLNQICESLEKDLITVLSNDIEHLQFELNVAKKQTTKWKDR</sequence>
<dbReference type="EMBL" id="LWBR01000072">
    <property type="protein sequence ID" value="KZN94909.1"/>
    <property type="molecule type" value="Genomic_DNA"/>
</dbReference>
<gene>
    <name evidence="1" type="ORF">AZI98_16620</name>
</gene>
<dbReference type="Pfam" id="PF10112">
    <property type="entry name" value="Halogen_Hydrol"/>
    <property type="match status" value="1"/>
</dbReference>
<organism evidence="1 2">
    <name type="scientific">Aeribacillus pallidus</name>
    <dbReference type="NCBI Taxonomy" id="33936"/>
    <lineage>
        <taxon>Bacteria</taxon>
        <taxon>Bacillati</taxon>
        <taxon>Bacillota</taxon>
        <taxon>Bacilli</taxon>
        <taxon>Bacillales</taxon>
        <taxon>Bacillaceae</taxon>
        <taxon>Aeribacillus</taxon>
    </lineage>
</organism>
<proteinExistence type="predicted"/>
<reference evidence="1 2" key="1">
    <citation type="submission" date="2016-04" db="EMBL/GenBank/DDBJ databases">
        <title>Draft genome sequence of Aeribacillus pallidus 8m3 from petroleum reservoir.</title>
        <authorList>
            <person name="Poltaraus A.B."/>
            <person name="Nazina T.N."/>
            <person name="Tourova T.P."/>
            <person name="Malakho S.M."/>
            <person name="Korshunova A.V."/>
            <person name="Sokolova D.S."/>
        </authorList>
    </citation>
    <scope>NUCLEOTIDE SEQUENCE [LARGE SCALE GENOMIC DNA]</scope>
    <source>
        <strain evidence="1 2">8m3</strain>
    </source>
</reference>
<dbReference type="AlphaFoldDB" id="A0A164AGV9"/>
<dbReference type="OrthoDB" id="2081028at2"/>
<accession>A0A165WDY2</accession>
<comment type="caution">
    <text evidence="1">The sequence shown here is derived from an EMBL/GenBank/DDBJ whole genome shotgun (WGS) entry which is preliminary data.</text>
</comment>
<accession>A0A164AGV9</accession>
<protein>
    <submittedName>
        <fullName evidence="1">Uncharacterized protein</fullName>
    </submittedName>
</protein>